<dbReference type="InterPro" id="IPR004360">
    <property type="entry name" value="Glyas_Fos-R_dOase_dom"/>
</dbReference>
<evidence type="ECO:0000259" key="2">
    <source>
        <dbReference type="PROSITE" id="PS51084"/>
    </source>
</evidence>
<accession>A0ABV3FE28</accession>
<dbReference type="Gene3D" id="3.30.428.10">
    <property type="entry name" value="HIT-like"/>
    <property type="match status" value="1"/>
</dbReference>
<feature type="domain" description="VOC" evidence="3">
    <location>
        <begin position="1"/>
        <end position="121"/>
    </location>
</feature>
<dbReference type="SUPFAM" id="SSF54197">
    <property type="entry name" value="HIT-like"/>
    <property type="match status" value="1"/>
</dbReference>
<sequence>MLHHVQIACPPGGEESMRAFYHGVLGWAEIPKPPLLAARGGCWFAVPGVDGPAAELHIGPEDPFRPARRAHPAFVVDVDAVAAGLVAAGYAVRWADAAEIPGRRRFHTDDPAGNRLEFLGAGDGAGARRVPFDIADYERRVRESPCFICAIVAGTHDSELEQIIDEDDENIAFLCRYPTLTGHTLVAPKQHHEHVVRDLELEKFWRLTEMVHRVARAVETVVPTERMYLASLGSQQGNSHLHWHIAPLPPGVPYREQQFHALMAENGVLAWTLADAVDLAGRLRRALNS</sequence>
<dbReference type="PANTHER" id="PTHR39175">
    <property type="entry name" value="FAMILY PROTEIN, PUTATIVE (AFU_ORTHOLOGUE AFUA_3G15060)-RELATED"/>
    <property type="match status" value="1"/>
</dbReference>
<dbReference type="PROSITE" id="PS51084">
    <property type="entry name" value="HIT_2"/>
    <property type="match status" value="1"/>
</dbReference>
<evidence type="ECO:0000313" key="5">
    <source>
        <dbReference type="Proteomes" id="UP001551658"/>
    </source>
</evidence>
<evidence type="ECO:0000259" key="3">
    <source>
        <dbReference type="PROSITE" id="PS51819"/>
    </source>
</evidence>
<gene>
    <name evidence="4" type="ORF">AB0H72_25105</name>
</gene>
<dbReference type="Proteomes" id="UP001551658">
    <property type="component" value="Unassembled WGS sequence"/>
</dbReference>
<reference evidence="4 5" key="1">
    <citation type="submission" date="2024-06" db="EMBL/GenBank/DDBJ databases">
        <title>The Natural Products Discovery Center: Release of the First 8490 Sequenced Strains for Exploring Actinobacteria Biosynthetic Diversity.</title>
        <authorList>
            <person name="Kalkreuter E."/>
            <person name="Kautsar S.A."/>
            <person name="Yang D."/>
            <person name="Bader C.D."/>
            <person name="Teijaro C.N."/>
            <person name="Fluegel L."/>
            <person name="Davis C.M."/>
            <person name="Simpson J.R."/>
            <person name="Lauterbach L."/>
            <person name="Steele A.D."/>
            <person name="Gui C."/>
            <person name="Meng S."/>
            <person name="Li G."/>
            <person name="Viehrig K."/>
            <person name="Ye F."/>
            <person name="Su P."/>
            <person name="Kiefer A.F."/>
            <person name="Nichols A."/>
            <person name="Cepeda A.J."/>
            <person name="Yan W."/>
            <person name="Fan B."/>
            <person name="Jiang Y."/>
            <person name="Adhikari A."/>
            <person name="Zheng C.-J."/>
            <person name="Schuster L."/>
            <person name="Cowan T.M."/>
            <person name="Smanski M.J."/>
            <person name="Chevrette M.G."/>
            <person name="De Carvalho L.P.S."/>
            <person name="Shen B."/>
        </authorList>
    </citation>
    <scope>NUCLEOTIDE SEQUENCE [LARGE SCALE GENOMIC DNA]</scope>
    <source>
        <strain evidence="4 5">NPDC050671</strain>
    </source>
</reference>
<dbReference type="PROSITE" id="PS51819">
    <property type="entry name" value="VOC"/>
    <property type="match status" value="1"/>
</dbReference>
<dbReference type="InterPro" id="IPR029068">
    <property type="entry name" value="Glyas_Bleomycin-R_OHBP_Dase"/>
</dbReference>
<proteinExistence type="predicted"/>
<dbReference type="Pfam" id="PF01230">
    <property type="entry name" value="HIT"/>
    <property type="match status" value="1"/>
</dbReference>
<dbReference type="Pfam" id="PF00903">
    <property type="entry name" value="Glyoxalase"/>
    <property type="match status" value="1"/>
</dbReference>
<organism evidence="4 5">
    <name type="scientific">Nocardia fusca</name>
    <dbReference type="NCBI Taxonomy" id="941183"/>
    <lineage>
        <taxon>Bacteria</taxon>
        <taxon>Bacillati</taxon>
        <taxon>Actinomycetota</taxon>
        <taxon>Actinomycetes</taxon>
        <taxon>Mycobacteriales</taxon>
        <taxon>Nocardiaceae</taxon>
        <taxon>Nocardia</taxon>
    </lineage>
</organism>
<feature type="domain" description="HIT" evidence="2">
    <location>
        <begin position="147"/>
        <end position="255"/>
    </location>
</feature>
<dbReference type="Gene3D" id="3.10.180.10">
    <property type="entry name" value="2,3-Dihydroxybiphenyl 1,2-Dioxygenase, domain 1"/>
    <property type="match status" value="1"/>
</dbReference>
<dbReference type="RefSeq" id="WP_357983233.1">
    <property type="nucleotide sequence ID" value="NZ_JBFAIH010000017.1"/>
</dbReference>
<protein>
    <submittedName>
        <fullName evidence="4">HIT domain-containing protein</fullName>
    </submittedName>
</protein>
<name>A0ABV3FE28_9NOCA</name>
<dbReference type="InterPro" id="IPR036265">
    <property type="entry name" value="HIT-like_sf"/>
</dbReference>
<dbReference type="SUPFAM" id="SSF54593">
    <property type="entry name" value="Glyoxalase/Bleomycin resistance protein/Dihydroxybiphenyl dioxygenase"/>
    <property type="match status" value="1"/>
</dbReference>
<evidence type="ECO:0000313" key="4">
    <source>
        <dbReference type="EMBL" id="MEV0365984.1"/>
    </source>
</evidence>
<dbReference type="PANTHER" id="PTHR39175:SF1">
    <property type="entry name" value="FAMILY PROTEIN, PUTATIVE (AFU_ORTHOLOGUE AFUA_3G15060)-RELATED"/>
    <property type="match status" value="1"/>
</dbReference>
<feature type="short sequence motif" description="Histidine triad motif" evidence="1">
    <location>
        <begin position="240"/>
        <end position="244"/>
    </location>
</feature>
<dbReference type="InterPro" id="IPR037523">
    <property type="entry name" value="VOC_core"/>
</dbReference>
<evidence type="ECO:0000256" key="1">
    <source>
        <dbReference type="PROSITE-ProRule" id="PRU00464"/>
    </source>
</evidence>
<comment type="caution">
    <text evidence="4">The sequence shown here is derived from an EMBL/GenBank/DDBJ whole genome shotgun (WGS) entry which is preliminary data.</text>
</comment>
<dbReference type="EMBL" id="JBFAIH010000017">
    <property type="protein sequence ID" value="MEV0365984.1"/>
    <property type="molecule type" value="Genomic_DNA"/>
</dbReference>
<keyword evidence="5" id="KW-1185">Reference proteome</keyword>
<dbReference type="InterPro" id="IPR011146">
    <property type="entry name" value="HIT-like"/>
</dbReference>